<feature type="compositionally biased region" description="Polar residues" evidence="2">
    <location>
        <begin position="104"/>
        <end position="131"/>
    </location>
</feature>
<evidence type="ECO:0000256" key="2">
    <source>
        <dbReference type="SAM" id="MobiDB-lite"/>
    </source>
</evidence>
<dbReference type="GO" id="GO:0003677">
    <property type="term" value="F:DNA binding"/>
    <property type="evidence" value="ECO:0007669"/>
    <property type="project" value="InterPro"/>
</dbReference>
<evidence type="ECO:0000259" key="3">
    <source>
        <dbReference type="PROSITE" id="PS51031"/>
    </source>
</evidence>
<feature type="region of interest" description="Disordered" evidence="2">
    <location>
        <begin position="101"/>
        <end position="131"/>
    </location>
</feature>
<dbReference type="AlphaFoldDB" id="A0A914E8I0"/>
<feature type="region of interest" description="Disordered" evidence="2">
    <location>
        <begin position="158"/>
        <end position="221"/>
    </location>
</feature>
<dbReference type="InterPro" id="IPR004210">
    <property type="entry name" value="BESS_motif"/>
</dbReference>
<feature type="compositionally biased region" description="Polar residues" evidence="2">
    <location>
        <begin position="163"/>
        <end position="186"/>
    </location>
</feature>
<dbReference type="PROSITE" id="PS51031">
    <property type="entry name" value="BESS"/>
    <property type="match status" value="1"/>
</dbReference>
<comment type="subcellular location">
    <subcellularLocation>
        <location evidence="1">Nucleus</location>
    </subcellularLocation>
</comment>
<organism evidence="4 5">
    <name type="scientific">Acrobeloides nanus</name>
    <dbReference type="NCBI Taxonomy" id="290746"/>
    <lineage>
        <taxon>Eukaryota</taxon>
        <taxon>Metazoa</taxon>
        <taxon>Ecdysozoa</taxon>
        <taxon>Nematoda</taxon>
        <taxon>Chromadorea</taxon>
        <taxon>Rhabditida</taxon>
        <taxon>Tylenchina</taxon>
        <taxon>Cephalobomorpha</taxon>
        <taxon>Cephaloboidea</taxon>
        <taxon>Cephalobidae</taxon>
        <taxon>Acrobeloides</taxon>
    </lineage>
</organism>
<keyword evidence="4" id="KW-1185">Reference proteome</keyword>
<name>A0A914E8I0_9BILA</name>
<dbReference type="Proteomes" id="UP000887540">
    <property type="component" value="Unplaced"/>
</dbReference>
<evidence type="ECO:0000313" key="5">
    <source>
        <dbReference type="WBParaSite" id="ACRNAN_scaffold647.g8364.t1"/>
    </source>
</evidence>
<evidence type="ECO:0000313" key="4">
    <source>
        <dbReference type="Proteomes" id="UP000887540"/>
    </source>
</evidence>
<accession>A0A914E8I0</accession>
<protein>
    <submittedName>
        <fullName evidence="5">BESS domain-containing protein</fullName>
    </submittedName>
</protein>
<keyword evidence="1" id="KW-0539">Nucleus</keyword>
<reference evidence="5" key="1">
    <citation type="submission" date="2022-11" db="UniProtKB">
        <authorList>
            <consortium name="WormBaseParasite"/>
        </authorList>
    </citation>
    <scope>IDENTIFICATION</scope>
</reference>
<proteinExistence type="predicted"/>
<feature type="compositionally biased region" description="Low complexity" evidence="2">
    <location>
        <begin position="197"/>
        <end position="211"/>
    </location>
</feature>
<evidence type="ECO:0000256" key="1">
    <source>
        <dbReference type="PROSITE-ProRule" id="PRU00371"/>
    </source>
</evidence>
<feature type="domain" description="BESS" evidence="3">
    <location>
        <begin position="232"/>
        <end position="271"/>
    </location>
</feature>
<sequence>MFRAQGDVGKKRPRRSWAFYDYMHFLRNCLNEKRLHPVSDEFEDSSFMEKSDFNEDENDDSYLTPNEQISSILTDNFYGQSQPQISIKNEVMENSTIEHDRNMDTSNISSSQSIHLENSEEGTSNNSAITSSYASQNPSFNSYSNIMPSGEALINSGDPITIVSHNGNNMSNQAQPSQLPPDSTRFTKIRPSGRILPSSQSSSHYSTPITSGAASAKAKPNNNLSMNFDETLDADLAFGRAVGLELQRLDEYQKGVAKIRIQQVLLDARFRTSPNSGL</sequence>
<feature type="region of interest" description="Disordered" evidence="2">
    <location>
        <begin position="44"/>
        <end position="63"/>
    </location>
</feature>
<dbReference type="WBParaSite" id="ACRNAN_scaffold647.g8364.t1">
    <property type="protein sequence ID" value="ACRNAN_scaffold647.g8364.t1"/>
    <property type="gene ID" value="ACRNAN_scaffold647.g8364"/>
</dbReference>
<dbReference type="GO" id="GO:0005634">
    <property type="term" value="C:nucleus"/>
    <property type="evidence" value="ECO:0007669"/>
    <property type="project" value="UniProtKB-SubCell"/>
</dbReference>